<feature type="region of interest" description="Disordered" evidence="7">
    <location>
        <begin position="300"/>
        <end position="415"/>
    </location>
</feature>
<reference evidence="10 11" key="1">
    <citation type="submission" date="2021-01" db="EMBL/GenBank/DDBJ databases">
        <title>Streptomyces acididurans sp. nov., isolated from a peat swamp forest soil.</title>
        <authorList>
            <person name="Chantavorakit T."/>
            <person name="Duangmal K."/>
        </authorList>
    </citation>
    <scope>NUCLEOTIDE SEQUENCE [LARGE SCALE GENOMIC DNA]</scope>
    <source>
        <strain evidence="10 11">KK5PA1</strain>
    </source>
</reference>
<comment type="caution">
    <text evidence="10">The sequence shown here is derived from an EMBL/GenBank/DDBJ whole genome shotgun (WGS) entry which is preliminary data.</text>
</comment>
<keyword evidence="2" id="KW-1003">Cell membrane</keyword>
<feature type="transmembrane region" description="Helical" evidence="8">
    <location>
        <begin position="590"/>
        <end position="608"/>
    </location>
</feature>
<dbReference type="Pfam" id="PF13515">
    <property type="entry name" value="FUSC_2"/>
    <property type="match status" value="1"/>
</dbReference>
<feature type="compositionally biased region" description="Low complexity" evidence="7">
    <location>
        <begin position="799"/>
        <end position="817"/>
    </location>
</feature>
<feature type="region of interest" description="Disordered" evidence="7">
    <location>
        <begin position="436"/>
        <end position="459"/>
    </location>
</feature>
<feature type="compositionally biased region" description="Pro residues" evidence="7">
    <location>
        <begin position="818"/>
        <end position="830"/>
    </location>
</feature>
<feature type="compositionally biased region" description="Low complexity" evidence="7">
    <location>
        <begin position="443"/>
        <end position="452"/>
    </location>
</feature>
<organism evidence="10 11">
    <name type="scientific">Actinacidiphila acididurans</name>
    <dbReference type="NCBI Taxonomy" id="2784346"/>
    <lineage>
        <taxon>Bacteria</taxon>
        <taxon>Bacillati</taxon>
        <taxon>Actinomycetota</taxon>
        <taxon>Actinomycetes</taxon>
        <taxon>Kitasatosporales</taxon>
        <taxon>Streptomycetaceae</taxon>
        <taxon>Actinacidiphila</taxon>
    </lineage>
</organism>
<feature type="transmembrane region" description="Helical" evidence="8">
    <location>
        <begin position="17"/>
        <end position="35"/>
    </location>
</feature>
<feature type="region of interest" description="Disordered" evidence="7">
    <location>
        <begin position="799"/>
        <end position="837"/>
    </location>
</feature>
<evidence type="ECO:0000256" key="1">
    <source>
        <dbReference type="ARBA" id="ARBA00004651"/>
    </source>
</evidence>
<feature type="domain" description="Integral membrane bound transporter" evidence="9">
    <location>
        <begin position="475"/>
        <end position="600"/>
    </location>
</feature>
<feature type="region of interest" description="Disordered" evidence="7">
    <location>
        <begin position="223"/>
        <end position="253"/>
    </location>
</feature>
<dbReference type="InterPro" id="IPR049453">
    <property type="entry name" value="Memb_transporter_dom"/>
</dbReference>
<feature type="transmembrane region" description="Helical" evidence="8">
    <location>
        <begin position="527"/>
        <end position="549"/>
    </location>
</feature>
<dbReference type="PANTHER" id="PTHR30509:SF9">
    <property type="entry name" value="MULTIDRUG RESISTANCE PROTEIN MDTO"/>
    <property type="match status" value="1"/>
</dbReference>
<evidence type="ECO:0000256" key="3">
    <source>
        <dbReference type="ARBA" id="ARBA00022692"/>
    </source>
</evidence>
<sequence>MPIWVRTLDPGRVRLRIAMRTIIAALAALLVTGGVARAAHVSGGMMIIATVVAVMVARTLHGASLSHRLSALAYVPVIGLLAAFIGRFMVHHPWPGAALYVAAVWTSRYLLRFGGTVRRLGRLALTPIIAVLVTPVPPGAAKATGPLWGGVAALIAVLCVIAVQTLFPSRPTREAAGAATDFLHVAARLRALPPTSPAHRRLARTLHHVALTADDRLAATAPIPLEPEPKGRRPLSPDHQPSGTARTVLRVPRFSPRTLLPARASDLRHRALGGPTSSALTSLSAALLTAESLLLFPPASASEPAAPSPTGRAIDRHPAPGTAPDVLVPADGSAGQGSAQAQAGTLHDAAVTTSVTKADRALDGGTPQGTPNRPPDHTPYEAPGSAANDPHRRQDDATGNAPALGRSPVPESARDRTLDHALDDVAHWAQAVREVRAGERPAAEQPAPARRPGGWRDPQPQARLSLQMAAAMAAAFALGHLVFHERWAWTVITAFVVSVAARGRGDVVHRSGLRVAGAFTGAVTGTLVAHLVAGTPVLAVAVIFGYLLVGLWLRDIGYAVWAFCVTSLLAVLYSLNGEHGSTLLVQRPESILIGSACGIAAAFFVLPLRTETVMRGRAARALRVLQDLVAAAREPAPRPADLHALARTLDRAVRDLADVSAPARAHRALLRHRSSRSSLLPLLPFIRSLPFPPAIARRTAPAVTRATVPTPDGPRSSHAADWADTLAECAHAARALAVTEPAELVAARAALGLTALNVGQVRRRLGHRQDAAPPRPVRTGPAAVIRLNTALAELYRRLPASPASVSEPPTPSSSSPAPSTPPPPAPPTTPTAPAATG</sequence>
<feature type="transmembrane region" description="Helical" evidence="8">
    <location>
        <begin position="41"/>
        <end position="57"/>
    </location>
</feature>
<keyword evidence="5 8" id="KW-0472">Membrane</keyword>
<evidence type="ECO:0000256" key="7">
    <source>
        <dbReference type="SAM" id="MobiDB-lite"/>
    </source>
</evidence>
<feature type="compositionally biased region" description="Low complexity" evidence="7">
    <location>
        <begin position="300"/>
        <end position="309"/>
    </location>
</feature>
<protein>
    <submittedName>
        <fullName evidence="10">FUSC family protein</fullName>
    </submittedName>
</protein>
<name>A0ABS2TPU5_9ACTN</name>
<evidence type="ECO:0000256" key="2">
    <source>
        <dbReference type="ARBA" id="ARBA00022475"/>
    </source>
</evidence>
<keyword evidence="4 8" id="KW-1133">Transmembrane helix</keyword>
<evidence type="ECO:0000256" key="8">
    <source>
        <dbReference type="SAM" id="Phobius"/>
    </source>
</evidence>
<evidence type="ECO:0000256" key="5">
    <source>
        <dbReference type="ARBA" id="ARBA00023136"/>
    </source>
</evidence>
<gene>
    <name evidence="10" type="ORF">ITX44_11250</name>
</gene>
<evidence type="ECO:0000256" key="4">
    <source>
        <dbReference type="ARBA" id="ARBA00022989"/>
    </source>
</evidence>
<keyword evidence="3 8" id="KW-0812">Transmembrane</keyword>
<accession>A0ABS2TPU5</accession>
<feature type="transmembrane region" description="Helical" evidence="8">
    <location>
        <begin position="147"/>
        <end position="167"/>
    </location>
</feature>
<feature type="transmembrane region" description="Helical" evidence="8">
    <location>
        <begin position="69"/>
        <end position="88"/>
    </location>
</feature>
<evidence type="ECO:0000256" key="6">
    <source>
        <dbReference type="ARBA" id="ARBA00043993"/>
    </source>
</evidence>
<dbReference type="RefSeq" id="WP_205356967.1">
    <property type="nucleotide sequence ID" value="NZ_JADKYB010000005.1"/>
</dbReference>
<proteinExistence type="inferred from homology"/>
<keyword evidence="11" id="KW-1185">Reference proteome</keyword>
<evidence type="ECO:0000313" key="11">
    <source>
        <dbReference type="Proteomes" id="UP000749040"/>
    </source>
</evidence>
<comment type="similarity">
    <text evidence="6">Belongs to the YccS/YhfK family.</text>
</comment>
<evidence type="ECO:0000259" key="9">
    <source>
        <dbReference type="Pfam" id="PF13515"/>
    </source>
</evidence>
<dbReference type="EMBL" id="JADKYB010000005">
    <property type="protein sequence ID" value="MBM9505107.1"/>
    <property type="molecule type" value="Genomic_DNA"/>
</dbReference>
<feature type="transmembrane region" description="Helical" evidence="8">
    <location>
        <begin position="556"/>
        <end position="575"/>
    </location>
</feature>
<dbReference type="PANTHER" id="PTHR30509">
    <property type="entry name" value="P-HYDROXYBENZOIC ACID EFFLUX PUMP SUBUNIT-RELATED"/>
    <property type="match status" value="1"/>
</dbReference>
<comment type="subcellular location">
    <subcellularLocation>
        <location evidence="1">Cell membrane</location>
        <topology evidence="1">Multi-pass membrane protein</topology>
    </subcellularLocation>
</comment>
<evidence type="ECO:0000313" key="10">
    <source>
        <dbReference type="EMBL" id="MBM9505107.1"/>
    </source>
</evidence>
<feature type="transmembrane region" description="Helical" evidence="8">
    <location>
        <begin position="464"/>
        <end position="483"/>
    </location>
</feature>
<feature type="compositionally biased region" description="Low complexity" evidence="7">
    <location>
        <begin position="332"/>
        <end position="344"/>
    </location>
</feature>
<dbReference type="Proteomes" id="UP000749040">
    <property type="component" value="Unassembled WGS sequence"/>
</dbReference>